<dbReference type="PANTHER" id="PTHR21299">
    <property type="entry name" value="CYTIDYLATE KINASE/PANTOATE-BETA-ALANINE LIGASE"/>
    <property type="match status" value="1"/>
</dbReference>
<keyword evidence="8" id="KW-0963">Cytoplasm</keyword>
<feature type="binding site" evidence="8">
    <location>
        <position position="61"/>
    </location>
    <ligand>
        <name>(R)-pantoate</name>
        <dbReference type="ChEBI" id="CHEBI:15980"/>
    </ligand>
</feature>
<dbReference type="Gene3D" id="3.30.1300.10">
    <property type="entry name" value="Pantoate-beta-alanine ligase, C-terminal domain"/>
    <property type="match status" value="1"/>
</dbReference>
<evidence type="ECO:0000256" key="8">
    <source>
        <dbReference type="HAMAP-Rule" id="MF_00158"/>
    </source>
</evidence>
<dbReference type="NCBIfam" id="TIGR00018">
    <property type="entry name" value="panC"/>
    <property type="match status" value="1"/>
</dbReference>
<feature type="binding site" evidence="8">
    <location>
        <position position="177"/>
    </location>
    <ligand>
        <name>ATP</name>
        <dbReference type="ChEBI" id="CHEBI:30616"/>
    </ligand>
</feature>
<gene>
    <name evidence="8 9" type="primary">panC</name>
    <name evidence="9" type="ordered locus">SGRA_2295</name>
</gene>
<comment type="function">
    <text evidence="8">Catalyzes the condensation of pantoate with beta-alanine in an ATP-dependent reaction via a pantoyl-adenylate intermediate.</text>
</comment>
<dbReference type="EC" id="6.3.2.1" evidence="8"/>
<reference evidence="9 10" key="1">
    <citation type="journal article" date="2012" name="Stand. Genomic Sci.">
        <title>Complete genome sequencing and analysis of Saprospira grandis str. Lewin, a predatory marine bacterium.</title>
        <authorList>
            <person name="Saw J.H."/>
            <person name="Yuryev A."/>
            <person name="Kanbe M."/>
            <person name="Hou S."/>
            <person name="Young A.G."/>
            <person name="Aizawa S."/>
            <person name="Alam M."/>
        </authorList>
    </citation>
    <scope>NUCLEOTIDE SEQUENCE [LARGE SCALE GENOMIC DNA]</scope>
    <source>
        <strain evidence="9 10">Lewin</strain>
    </source>
</reference>
<keyword evidence="4 8" id="KW-0566">Pantothenate biosynthesis</keyword>
<comment type="subunit">
    <text evidence="8">Homodimer.</text>
</comment>
<dbReference type="KEGG" id="sgn:SGRA_2295"/>
<dbReference type="HOGENOM" id="CLU_047148_0_2_10"/>
<keyword evidence="3 8" id="KW-0436">Ligase</keyword>
<keyword evidence="5 8" id="KW-0547">Nucleotide-binding</keyword>
<dbReference type="Pfam" id="PF02569">
    <property type="entry name" value="Pantoate_ligase"/>
    <property type="match status" value="1"/>
</dbReference>
<keyword evidence="6 8" id="KW-0067">ATP-binding</keyword>
<dbReference type="OrthoDB" id="9773087at2"/>
<dbReference type="RefSeq" id="WP_015692639.1">
    <property type="nucleotide sequence ID" value="NC_016940.1"/>
</dbReference>
<dbReference type="Proteomes" id="UP000007519">
    <property type="component" value="Chromosome"/>
</dbReference>
<dbReference type="eggNOG" id="COG0414">
    <property type="taxonomic scope" value="Bacteria"/>
</dbReference>
<comment type="subcellular location">
    <subcellularLocation>
        <location evidence="8">Cytoplasm</location>
    </subcellularLocation>
</comment>
<dbReference type="Gene3D" id="3.40.50.620">
    <property type="entry name" value="HUPs"/>
    <property type="match status" value="1"/>
</dbReference>
<evidence type="ECO:0000313" key="9">
    <source>
        <dbReference type="EMBL" id="AFC25024.1"/>
    </source>
</evidence>
<dbReference type="EMBL" id="CP002831">
    <property type="protein sequence ID" value="AFC25024.1"/>
    <property type="molecule type" value="Genomic_DNA"/>
</dbReference>
<dbReference type="GO" id="GO:0015940">
    <property type="term" value="P:pantothenate biosynthetic process"/>
    <property type="evidence" value="ECO:0007669"/>
    <property type="project" value="UniProtKB-UniRule"/>
</dbReference>
<sequence length="284" mass="31471">MLVCKSRSALQAALNNWKAANKSWGFVPTMGALHQGHLSLLQQAKEEQGLALCSIFVNPTQFNDPKDLDAYPRPIEKDIAALEAIGCDLLFLPPVKEVYPTNWTAPVVPLDGLDLPMEGAHRPGHFKGVVEVVYRLLELCQPKALYMGQKDFQQYAIVGKMIRELELPVELHCAPIVREKDGLAMSSRNVRLSPQGRALAPALYQSLQAMQSASEKEPQAKNLVEQAQKSLQAAGIQEIDYFEIVDGYNLQPLKSLENTNFAVACATIRIDGVRLLDNQILKKI</sequence>
<dbReference type="InterPro" id="IPR003721">
    <property type="entry name" value="Pantoate_ligase"/>
</dbReference>
<evidence type="ECO:0000256" key="5">
    <source>
        <dbReference type="ARBA" id="ARBA00022741"/>
    </source>
</evidence>
<comment type="miscellaneous">
    <text evidence="8">The reaction proceeds by a bi uni uni bi ping pong mechanism.</text>
</comment>
<accession>H6L440</accession>
<dbReference type="SUPFAM" id="SSF52374">
    <property type="entry name" value="Nucleotidylyl transferase"/>
    <property type="match status" value="1"/>
</dbReference>
<dbReference type="PANTHER" id="PTHR21299:SF1">
    <property type="entry name" value="PANTOATE--BETA-ALANINE LIGASE"/>
    <property type="match status" value="1"/>
</dbReference>
<dbReference type="UniPathway" id="UPA00028">
    <property type="reaction ID" value="UER00005"/>
</dbReference>
<comment type="similarity">
    <text evidence="2 8">Belongs to the pantothenate synthetase family.</text>
</comment>
<dbReference type="AlphaFoldDB" id="H6L440"/>
<feature type="binding site" evidence="8">
    <location>
        <position position="154"/>
    </location>
    <ligand>
        <name>(R)-pantoate</name>
        <dbReference type="ChEBI" id="CHEBI:15980"/>
    </ligand>
</feature>
<comment type="catalytic activity">
    <reaction evidence="7 8">
        <text>(R)-pantoate + beta-alanine + ATP = (R)-pantothenate + AMP + diphosphate + H(+)</text>
        <dbReference type="Rhea" id="RHEA:10912"/>
        <dbReference type="ChEBI" id="CHEBI:15378"/>
        <dbReference type="ChEBI" id="CHEBI:15980"/>
        <dbReference type="ChEBI" id="CHEBI:29032"/>
        <dbReference type="ChEBI" id="CHEBI:30616"/>
        <dbReference type="ChEBI" id="CHEBI:33019"/>
        <dbReference type="ChEBI" id="CHEBI:57966"/>
        <dbReference type="ChEBI" id="CHEBI:456215"/>
        <dbReference type="EC" id="6.3.2.1"/>
    </reaction>
</comment>
<evidence type="ECO:0000256" key="2">
    <source>
        <dbReference type="ARBA" id="ARBA00009256"/>
    </source>
</evidence>
<feature type="binding site" evidence="8">
    <location>
        <begin position="148"/>
        <end position="151"/>
    </location>
    <ligand>
        <name>ATP</name>
        <dbReference type="ChEBI" id="CHEBI:30616"/>
    </ligand>
</feature>
<evidence type="ECO:0000256" key="4">
    <source>
        <dbReference type="ARBA" id="ARBA00022655"/>
    </source>
</evidence>
<dbReference type="HAMAP" id="MF_00158">
    <property type="entry name" value="PanC"/>
    <property type="match status" value="1"/>
</dbReference>
<feature type="active site" description="Proton donor" evidence="8">
    <location>
        <position position="37"/>
    </location>
</feature>
<feature type="binding site" evidence="8">
    <location>
        <position position="61"/>
    </location>
    <ligand>
        <name>beta-alanine</name>
        <dbReference type="ChEBI" id="CHEBI:57966"/>
    </ligand>
</feature>
<feature type="binding site" evidence="8">
    <location>
        <begin position="30"/>
        <end position="37"/>
    </location>
    <ligand>
        <name>ATP</name>
        <dbReference type="ChEBI" id="CHEBI:30616"/>
    </ligand>
</feature>
<feature type="binding site" evidence="8">
    <location>
        <begin position="185"/>
        <end position="188"/>
    </location>
    <ligand>
        <name>ATP</name>
        <dbReference type="ChEBI" id="CHEBI:30616"/>
    </ligand>
</feature>
<dbReference type="GO" id="GO:0004592">
    <property type="term" value="F:pantoate-beta-alanine ligase activity"/>
    <property type="evidence" value="ECO:0007669"/>
    <property type="project" value="UniProtKB-UniRule"/>
</dbReference>
<evidence type="ECO:0000313" key="10">
    <source>
        <dbReference type="Proteomes" id="UP000007519"/>
    </source>
</evidence>
<dbReference type="GO" id="GO:0005524">
    <property type="term" value="F:ATP binding"/>
    <property type="evidence" value="ECO:0007669"/>
    <property type="project" value="UniProtKB-KW"/>
</dbReference>
<name>H6L440_SAPGL</name>
<dbReference type="STRING" id="984262.SGRA_2295"/>
<dbReference type="InterPro" id="IPR014729">
    <property type="entry name" value="Rossmann-like_a/b/a_fold"/>
</dbReference>
<evidence type="ECO:0000256" key="1">
    <source>
        <dbReference type="ARBA" id="ARBA00004990"/>
    </source>
</evidence>
<protein>
    <recommendedName>
        <fullName evidence="8">Pantothenate synthetase</fullName>
        <shortName evidence="8">PS</shortName>
        <ecNumber evidence="8">6.3.2.1</ecNumber>
    </recommendedName>
    <alternativeName>
        <fullName evidence="8">Pantoate--beta-alanine ligase</fullName>
    </alternativeName>
    <alternativeName>
        <fullName evidence="8">Pantoate-activating enzyme</fullName>
    </alternativeName>
</protein>
<proteinExistence type="inferred from homology"/>
<dbReference type="CDD" id="cd00560">
    <property type="entry name" value="PanC"/>
    <property type="match status" value="1"/>
</dbReference>
<evidence type="ECO:0000256" key="3">
    <source>
        <dbReference type="ARBA" id="ARBA00022598"/>
    </source>
</evidence>
<evidence type="ECO:0000256" key="6">
    <source>
        <dbReference type="ARBA" id="ARBA00022840"/>
    </source>
</evidence>
<organism evidence="9 10">
    <name type="scientific">Saprospira grandis (strain Lewin)</name>
    <dbReference type="NCBI Taxonomy" id="984262"/>
    <lineage>
        <taxon>Bacteria</taxon>
        <taxon>Pseudomonadati</taxon>
        <taxon>Bacteroidota</taxon>
        <taxon>Saprospiria</taxon>
        <taxon>Saprospirales</taxon>
        <taxon>Saprospiraceae</taxon>
        <taxon>Saprospira</taxon>
    </lineage>
</organism>
<dbReference type="GO" id="GO:0005829">
    <property type="term" value="C:cytosol"/>
    <property type="evidence" value="ECO:0007669"/>
    <property type="project" value="TreeGrafter"/>
</dbReference>
<comment type="pathway">
    <text evidence="1 8">Cofactor biosynthesis; (R)-pantothenate biosynthesis; (R)-pantothenate from (R)-pantoate and beta-alanine: step 1/1.</text>
</comment>
<keyword evidence="10" id="KW-1185">Reference proteome</keyword>
<dbReference type="InterPro" id="IPR042176">
    <property type="entry name" value="Pantoate_ligase_C"/>
</dbReference>
<evidence type="ECO:0000256" key="7">
    <source>
        <dbReference type="ARBA" id="ARBA00048258"/>
    </source>
</evidence>